<organism evidence="1 2">
    <name type="scientific">Ramazzottius varieornatus</name>
    <name type="common">Water bear</name>
    <name type="synonym">Tardigrade</name>
    <dbReference type="NCBI Taxonomy" id="947166"/>
    <lineage>
        <taxon>Eukaryota</taxon>
        <taxon>Metazoa</taxon>
        <taxon>Ecdysozoa</taxon>
        <taxon>Tardigrada</taxon>
        <taxon>Eutardigrada</taxon>
        <taxon>Parachela</taxon>
        <taxon>Hypsibioidea</taxon>
        <taxon>Ramazzottiidae</taxon>
        <taxon>Ramazzottius</taxon>
    </lineage>
</organism>
<gene>
    <name evidence="1" type="primary">RvY_03083-1</name>
    <name evidence="1" type="synonym">RvY_03083.1</name>
    <name evidence="1" type="ORF">RvY_03083</name>
</gene>
<sequence>MFTAELPSNAAERGRDLINQATHSHGLIWGSRGFRAPHDVPNSCSALFDGYLIARPANIYFYVRGLQKYRPSENCIPAGKNLEDLGCPRFGQLADKENTTRTRHTSVGIATRSEVRNIVATCTLGCHLNLEHVEAQVPNSTLRSSFLDCCFVSYPTQSPLSTASVTADETKALTKKIGAK</sequence>
<reference evidence="1 2" key="1">
    <citation type="journal article" date="2016" name="Nat. Commun.">
        <title>Extremotolerant tardigrade genome and improved radiotolerance of human cultured cells by tardigrade-unique protein.</title>
        <authorList>
            <person name="Hashimoto T."/>
            <person name="Horikawa D.D."/>
            <person name="Saito Y."/>
            <person name="Kuwahara H."/>
            <person name="Kozuka-Hata H."/>
            <person name="Shin-I T."/>
            <person name="Minakuchi Y."/>
            <person name="Ohishi K."/>
            <person name="Motoyama A."/>
            <person name="Aizu T."/>
            <person name="Enomoto A."/>
            <person name="Kondo K."/>
            <person name="Tanaka S."/>
            <person name="Hara Y."/>
            <person name="Koshikawa S."/>
            <person name="Sagara H."/>
            <person name="Miura T."/>
            <person name="Yokobori S."/>
            <person name="Miyagawa K."/>
            <person name="Suzuki Y."/>
            <person name="Kubo T."/>
            <person name="Oyama M."/>
            <person name="Kohara Y."/>
            <person name="Fujiyama A."/>
            <person name="Arakawa K."/>
            <person name="Katayama T."/>
            <person name="Toyoda A."/>
            <person name="Kunieda T."/>
        </authorList>
    </citation>
    <scope>NUCLEOTIDE SEQUENCE [LARGE SCALE GENOMIC DNA]</scope>
    <source>
        <strain evidence="1 2">YOKOZUNA-1</strain>
    </source>
</reference>
<accession>A0A1D1ULW9</accession>
<dbReference type="Gene3D" id="3.30.310.10">
    <property type="entry name" value="TATA-Binding Protein"/>
    <property type="match status" value="1"/>
</dbReference>
<dbReference type="AlphaFoldDB" id="A0A1D1ULW9"/>
<proteinExistence type="predicted"/>
<dbReference type="EMBL" id="BDGG01000001">
    <property type="protein sequence ID" value="GAU90704.1"/>
    <property type="molecule type" value="Genomic_DNA"/>
</dbReference>
<evidence type="ECO:0000313" key="2">
    <source>
        <dbReference type="Proteomes" id="UP000186922"/>
    </source>
</evidence>
<protein>
    <submittedName>
        <fullName evidence="1">Uncharacterized protein</fullName>
    </submittedName>
</protein>
<comment type="caution">
    <text evidence="1">The sequence shown here is derived from an EMBL/GenBank/DDBJ whole genome shotgun (WGS) entry which is preliminary data.</text>
</comment>
<name>A0A1D1ULW9_RAMVA</name>
<keyword evidence="2" id="KW-1185">Reference proteome</keyword>
<evidence type="ECO:0000313" key="1">
    <source>
        <dbReference type="EMBL" id="GAU90704.1"/>
    </source>
</evidence>
<dbReference type="InterPro" id="IPR012295">
    <property type="entry name" value="TBP_dom_sf"/>
</dbReference>
<dbReference type="Proteomes" id="UP000186922">
    <property type="component" value="Unassembled WGS sequence"/>
</dbReference>